<sequence length="50" mass="5541">MTQPKGSMCASCARKHKDCSALPFDKMKVIKVYGDGVKAVRCTEYRSDKA</sequence>
<reference evidence="2" key="1">
    <citation type="submission" date="2017-06" db="EMBL/GenBank/DDBJ databases">
        <authorList>
            <person name="Varghese N."/>
            <person name="Submissions S."/>
        </authorList>
    </citation>
    <scope>NUCLEOTIDE SEQUENCE [LARGE SCALE GENOMIC DNA]</scope>
    <source>
        <strain evidence="2">CIP 108523</strain>
    </source>
</reference>
<evidence type="ECO:0000313" key="2">
    <source>
        <dbReference type="Proteomes" id="UP000242915"/>
    </source>
</evidence>
<accession>A0A239CBU3</accession>
<evidence type="ECO:0000313" key="1">
    <source>
        <dbReference type="EMBL" id="SNS16924.1"/>
    </source>
</evidence>
<dbReference type="RefSeq" id="WP_176443152.1">
    <property type="nucleotide sequence ID" value="NZ_FZOG01000002.1"/>
</dbReference>
<dbReference type="AlphaFoldDB" id="A0A239CBU3"/>
<dbReference type="EMBL" id="FZOG01000002">
    <property type="protein sequence ID" value="SNS16924.1"/>
    <property type="molecule type" value="Genomic_DNA"/>
</dbReference>
<dbReference type="Proteomes" id="UP000242915">
    <property type="component" value="Unassembled WGS sequence"/>
</dbReference>
<protein>
    <submittedName>
        <fullName evidence="1">Uncharacterized protein</fullName>
    </submittedName>
</protein>
<keyword evidence="2" id="KW-1185">Reference proteome</keyword>
<organism evidence="1 2">
    <name type="scientific">Pseudomonas segetis</name>
    <dbReference type="NCBI Taxonomy" id="298908"/>
    <lineage>
        <taxon>Bacteria</taxon>
        <taxon>Pseudomonadati</taxon>
        <taxon>Pseudomonadota</taxon>
        <taxon>Gammaproteobacteria</taxon>
        <taxon>Pseudomonadales</taxon>
        <taxon>Pseudomonadaceae</taxon>
        <taxon>Pseudomonas</taxon>
    </lineage>
</organism>
<gene>
    <name evidence="1" type="ORF">SAMN05216255_1587</name>
</gene>
<name>A0A239CBU3_9PSED</name>
<proteinExistence type="predicted"/>